<gene>
    <name evidence="3" type="ORF">CS078_09950</name>
</gene>
<evidence type="ECO:0000256" key="1">
    <source>
        <dbReference type="ARBA" id="ARBA00022679"/>
    </source>
</evidence>
<dbReference type="InterPro" id="IPR000182">
    <property type="entry name" value="GNAT_dom"/>
</dbReference>
<dbReference type="PANTHER" id="PTHR13947">
    <property type="entry name" value="GNAT FAMILY N-ACETYLTRANSFERASE"/>
    <property type="match status" value="1"/>
</dbReference>
<dbReference type="SUPFAM" id="SSF55729">
    <property type="entry name" value="Acyl-CoA N-acyltransferases (Nat)"/>
    <property type="match status" value="1"/>
</dbReference>
<protein>
    <submittedName>
        <fullName evidence="3">GNAT family N-acetyltransferase</fullName>
    </submittedName>
</protein>
<comment type="caution">
    <text evidence="3">The sequence shown here is derived from an EMBL/GenBank/DDBJ whole genome shotgun (WGS) entry which is preliminary data.</text>
</comment>
<dbReference type="Pfam" id="PF00583">
    <property type="entry name" value="Acetyltransf_1"/>
    <property type="match status" value="1"/>
</dbReference>
<feature type="domain" description="N-acetyltransferase" evidence="2">
    <location>
        <begin position="1"/>
        <end position="166"/>
    </location>
</feature>
<evidence type="ECO:0000313" key="4">
    <source>
        <dbReference type="Proteomes" id="UP000282140"/>
    </source>
</evidence>
<dbReference type="Proteomes" id="UP000282140">
    <property type="component" value="Unassembled WGS sequence"/>
</dbReference>
<dbReference type="InterPro" id="IPR050769">
    <property type="entry name" value="NAT_camello-type"/>
</dbReference>
<dbReference type="AlphaFoldDB" id="A0A3L8CQ90"/>
<name>A0A3L8CQ90_9PSED</name>
<keyword evidence="1 3" id="KW-0808">Transferase</keyword>
<organism evidence="3 4">
    <name type="scientific">Pseudomonas prosekii</name>
    <dbReference type="NCBI Taxonomy" id="1148509"/>
    <lineage>
        <taxon>Bacteria</taxon>
        <taxon>Pseudomonadati</taxon>
        <taxon>Pseudomonadota</taxon>
        <taxon>Gammaproteobacteria</taxon>
        <taxon>Pseudomonadales</taxon>
        <taxon>Pseudomonadaceae</taxon>
        <taxon>Pseudomonas</taxon>
    </lineage>
</organism>
<reference evidence="3 4" key="1">
    <citation type="journal article" date="2018" name="Front. Microbiol.">
        <title>Discovery of Phloeophagus Beetles as a Source of Pseudomonas Strains That Produce Potentially New Bioactive Substances and Description of Pseudomonas bohemica sp. nov.</title>
        <authorList>
            <person name="Saati-Santamaria Z."/>
            <person name="Lopez-Mondejar R."/>
            <person name="Jimenez-Gomez A."/>
            <person name="Diez-Mendez A."/>
            <person name="Vetrovsky T."/>
            <person name="Igual J.M."/>
            <person name="Velazquez E."/>
            <person name="Kolarik M."/>
            <person name="Rivas R."/>
            <person name="Garcia-Fraile P."/>
        </authorList>
    </citation>
    <scope>NUCLEOTIDE SEQUENCE [LARGE SCALE GENOMIC DNA]</scope>
    <source>
        <strain evidence="3 4">A2-NA13</strain>
    </source>
</reference>
<accession>A0A3L8CQ90</accession>
<dbReference type="EMBL" id="PEGB01000003">
    <property type="protein sequence ID" value="RLU10432.1"/>
    <property type="molecule type" value="Genomic_DNA"/>
</dbReference>
<dbReference type="PANTHER" id="PTHR13947:SF37">
    <property type="entry name" value="LD18367P"/>
    <property type="match status" value="1"/>
</dbReference>
<evidence type="ECO:0000259" key="2">
    <source>
        <dbReference type="PROSITE" id="PS51186"/>
    </source>
</evidence>
<proteinExistence type="predicted"/>
<dbReference type="InterPro" id="IPR016181">
    <property type="entry name" value="Acyl_CoA_acyltransferase"/>
</dbReference>
<dbReference type="PROSITE" id="PS51186">
    <property type="entry name" value="GNAT"/>
    <property type="match status" value="1"/>
</dbReference>
<keyword evidence="4" id="KW-1185">Reference proteome</keyword>
<evidence type="ECO:0000313" key="3">
    <source>
        <dbReference type="EMBL" id="RLU10432.1"/>
    </source>
</evidence>
<dbReference type="CDD" id="cd04301">
    <property type="entry name" value="NAT_SF"/>
    <property type="match status" value="1"/>
</dbReference>
<sequence>MWIERLNASHALDYRALMLEAYDLHPQAFTSSVRERAVMPLSWWEARLSSKLDVLFGAFEDGQLAGIVGLAFEPREKARHKATLFGMYVSGRVRQRGVGFELVQAALAEAQNHTGLRVVQLTVTAGNDAAFKLYQRCGFIQYGLEPLAVRVGEDYFDKIHMWREIQPAATLQTAPTLQTDPTL</sequence>
<dbReference type="Gene3D" id="3.40.630.30">
    <property type="match status" value="1"/>
</dbReference>
<dbReference type="GO" id="GO:0008080">
    <property type="term" value="F:N-acetyltransferase activity"/>
    <property type="evidence" value="ECO:0007669"/>
    <property type="project" value="InterPro"/>
</dbReference>
<dbReference type="RefSeq" id="WP_121757249.1">
    <property type="nucleotide sequence ID" value="NZ_PEGB01000003.1"/>
</dbReference>